<sequence>MIVTDKATTTSETIVIGETIAANRMTAANEMTAIDEMVVADRIMESDKTTVASRTNVTGEMTATGRITATGETTAPGETTVASRRIDKIAATSGITALDPQLTTIVKAAVILKDGTTLAIVMVGPTRTLVVAITTATTKATIPVVRRKGTHNPAMEIND</sequence>
<dbReference type="AlphaFoldDB" id="X8J1R3"/>
<accession>X8J1R3</accession>
<proteinExistence type="predicted"/>
<name>X8J1R3_9AGAM</name>
<evidence type="ECO:0000313" key="1">
    <source>
        <dbReference type="EMBL" id="EUC56293.1"/>
    </source>
</evidence>
<organism evidence="1 2">
    <name type="scientific">Rhizoctonia solani AG-3 Rhs1AP</name>
    <dbReference type="NCBI Taxonomy" id="1086054"/>
    <lineage>
        <taxon>Eukaryota</taxon>
        <taxon>Fungi</taxon>
        <taxon>Dikarya</taxon>
        <taxon>Basidiomycota</taxon>
        <taxon>Agaricomycotina</taxon>
        <taxon>Agaricomycetes</taxon>
        <taxon>Cantharellales</taxon>
        <taxon>Ceratobasidiaceae</taxon>
        <taxon>Rhizoctonia</taxon>
    </lineage>
</organism>
<protein>
    <submittedName>
        <fullName evidence="1">Uncharacterized protein</fullName>
    </submittedName>
</protein>
<gene>
    <name evidence="1" type="ORF">RSOL_170030</name>
</gene>
<evidence type="ECO:0000313" key="2">
    <source>
        <dbReference type="Proteomes" id="UP000030108"/>
    </source>
</evidence>
<feature type="non-terminal residue" evidence="1">
    <location>
        <position position="159"/>
    </location>
</feature>
<dbReference type="Proteomes" id="UP000030108">
    <property type="component" value="Unassembled WGS sequence"/>
</dbReference>
<comment type="caution">
    <text evidence="1">The sequence shown here is derived from an EMBL/GenBank/DDBJ whole genome shotgun (WGS) entry which is preliminary data.</text>
</comment>
<dbReference type="EMBL" id="JATN01000322">
    <property type="protein sequence ID" value="EUC56293.1"/>
    <property type="molecule type" value="Genomic_DNA"/>
</dbReference>
<reference evidence="2" key="1">
    <citation type="journal article" date="2014" name="Genome Announc.">
        <title>Draft genome sequence of the plant-pathogenic soil fungus Rhizoctonia solani anastomosis group 3 strain Rhs1AP.</title>
        <authorList>
            <person name="Cubeta M.A."/>
            <person name="Thomas E."/>
            <person name="Dean R.A."/>
            <person name="Jabaji S."/>
            <person name="Neate S.M."/>
            <person name="Tavantzis S."/>
            <person name="Toda T."/>
            <person name="Vilgalys R."/>
            <person name="Bharathan N."/>
            <person name="Fedorova-Abrams N."/>
            <person name="Pakala S.B."/>
            <person name="Pakala S.M."/>
            <person name="Zafar N."/>
            <person name="Joardar V."/>
            <person name="Losada L."/>
            <person name="Nierman W.C."/>
        </authorList>
    </citation>
    <scope>NUCLEOTIDE SEQUENCE [LARGE SCALE GENOMIC DNA]</scope>
    <source>
        <strain evidence="2">AG-3</strain>
    </source>
</reference>